<evidence type="ECO:0000313" key="3">
    <source>
        <dbReference type="Proteomes" id="UP000265631"/>
    </source>
</evidence>
<dbReference type="Proteomes" id="UP000265631">
    <property type="component" value="Unassembled WGS sequence"/>
</dbReference>
<protein>
    <submittedName>
        <fullName evidence="2">Uncharacterized protein</fullName>
    </submittedName>
</protein>
<dbReference type="AlphaFoldDB" id="A0A395M755"/>
<feature type="compositionally biased region" description="Acidic residues" evidence="1">
    <location>
        <begin position="144"/>
        <end position="159"/>
    </location>
</feature>
<dbReference type="EMBL" id="PXXK01000516">
    <property type="protein sequence ID" value="RFN43688.1"/>
    <property type="molecule type" value="Genomic_DNA"/>
</dbReference>
<name>A0A395M755_9HYPO</name>
<comment type="caution">
    <text evidence="2">The sequence shown here is derived from an EMBL/GenBank/DDBJ whole genome shotgun (WGS) entry which is preliminary data.</text>
</comment>
<sequence>MANLSPLAAIFDLRYRRAWSLCYQDKREEAENEAAELLLEPQLGPFHQAGMHLLLAMSPCNYVEHAREAVRLYNEISTQQQNMTDAEKEHLGKLLNDAYNMLNLARQDQTRIDREVQKTLASGMTMDEFHDRQIDDMHKRLDAEEAGEEVAEEADDAEGSQDASSLTKDSQMTGTDSQRTESQLTAFQRTDSQTTDPQTSESQTTVTGSQMTVTGHLDDDEPLPDIVRYKFDEKKKGI</sequence>
<accession>A0A395M755</accession>
<proteinExistence type="predicted"/>
<gene>
    <name evidence="2" type="ORF">FIE12Z_12076</name>
</gene>
<reference evidence="2 3" key="1">
    <citation type="journal article" date="2018" name="PLoS Pathog.">
        <title>Evolution of structural diversity of trichothecenes, a family of toxins produced by plant pathogenic and entomopathogenic fungi.</title>
        <authorList>
            <person name="Proctor R.H."/>
            <person name="McCormick S.P."/>
            <person name="Kim H.S."/>
            <person name="Cardoza R.E."/>
            <person name="Stanley A.M."/>
            <person name="Lindo L."/>
            <person name="Kelly A."/>
            <person name="Brown D.W."/>
            <person name="Lee T."/>
            <person name="Vaughan M.M."/>
            <person name="Alexander N.J."/>
            <person name="Busman M."/>
            <person name="Gutierrez S."/>
        </authorList>
    </citation>
    <scope>NUCLEOTIDE SEQUENCE [LARGE SCALE GENOMIC DNA]</scope>
    <source>
        <strain evidence="2 3">NRRL 13405</strain>
    </source>
</reference>
<evidence type="ECO:0000256" key="1">
    <source>
        <dbReference type="SAM" id="MobiDB-lite"/>
    </source>
</evidence>
<evidence type="ECO:0000313" key="2">
    <source>
        <dbReference type="EMBL" id="RFN43688.1"/>
    </source>
</evidence>
<feature type="region of interest" description="Disordered" evidence="1">
    <location>
        <begin position="143"/>
        <end position="225"/>
    </location>
</feature>
<organism evidence="2 3">
    <name type="scientific">Fusarium flagelliforme</name>
    <dbReference type="NCBI Taxonomy" id="2675880"/>
    <lineage>
        <taxon>Eukaryota</taxon>
        <taxon>Fungi</taxon>
        <taxon>Dikarya</taxon>
        <taxon>Ascomycota</taxon>
        <taxon>Pezizomycotina</taxon>
        <taxon>Sordariomycetes</taxon>
        <taxon>Hypocreomycetidae</taxon>
        <taxon>Hypocreales</taxon>
        <taxon>Nectriaceae</taxon>
        <taxon>Fusarium</taxon>
        <taxon>Fusarium incarnatum-equiseti species complex</taxon>
    </lineage>
</organism>
<feature type="compositionally biased region" description="Polar residues" evidence="1">
    <location>
        <begin position="161"/>
        <end position="213"/>
    </location>
</feature>
<keyword evidence="3" id="KW-1185">Reference proteome</keyword>